<organism evidence="2 3">
    <name type="scientific">Prochlorothrix hollandica PCC 9006 = CALU 1027</name>
    <dbReference type="NCBI Taxonomy" id="317619"/>
    <lineage>
        <taxon>Bacteria</taxon>
        <taxon>Bacillati</taxon>
        <taxon>Cyanobacteriota</taxon>
        <taxon>Cyanophyceae</taxon>
        <taxon>Prochlorotrichales</taxon>
        <taxon>Prochlorotrichaceae</taxon>
        <taxon>Prochlorothrix</taxon>
    </lineage>
</organism>
<dbReference type="Proteomes" id="UP000034681">
    <property type="component" value="Unassembled WGS sequence"/>
</dbReference>
<sequence length="91" mass="9532">MHWGGFTDFGRGNPPVVAPVVGRQEGRHGGATPTRGRCFQGGMHPVDPALTSDRGAETLLTFPLNSYALLIFGCQSVSSIRGEAVQPPALG</sequence>
<gene>
    <name evidence="2" type="ORF">PROH_04005</name>
</gene>
<keyword evidence="3" id="KW-1185">Reference proteome</keyword>
<evidence type="ECO:0000313" key="3">
    <source>
        <dbReference type="Proteomes" id="UP000034681"/>
    </source>
</evidence>
<name>A0A0M2PYH5_PROHO</name>
<accession>A0A0M2PYH5</accession>
<protein>
    <submittedName>
        <fullName evidence="2">Uncharacterized protein</fullName>
    </submittedName>
</protein>
<dbReference type="AlphaFoldDB" id="A0A0M2PYH5"/>
<comment type="caution">
    <text evidence="2">The sequence shown here is derived from an EMBL/GenBank/DDBJ whole genome shotgun (WGS) entry which is preliminary data.</text>
</comment>
<dbReference type="EMBL" id="AJTX02000002">
    <property type="protein sequence ID" value="KKJ01486.1"/>
    <property type="molecule type" value="Genomic_DNA"/>
</dbReference>
<feature type="region of interest" description="Disordered" evidence="1">
    <location>
        <begin position="1"/>
        <end position="44"/>
    </location>
</feature>
<evidence type="ECO:0000256" key="1">
    <source>
        <dbReference type="SAM" id="MobiDB-lite"/>
    </source>
</evidence>
<evidence type="ECO:0000313" key="2">
    <source>
        <dbReference type="EMBL" id="KKJ01486.1"/>
    </source>
</evidence>
<reference evidence="2" key="1">
    <citation type="submission" date="2012-04" db="EMBL/GenBank/DDBJ databases">
        <authorList>
            <person name="Borisov I.G."/>
            <person name="Ivanikova N.V."/>
            <person name="Pinevich A.V."/>
        </authorList>
    </citation>
    <scope>NUCLEOTIDE SEQUENCE</scope>
    <source>
        <strain evidence="2">CALU 1027</strain>
    </source>
</reference>
<proteinExistence type="predicted"/>